<gene>
    <name evidence="6" type="primary">selA</name>
    <name evidence="6" type="ORF">Poly59_13380</name>
</gene>
<name>A0A5C6F1S9_9BACT</name>
<evidence type="ECO:0000313" key="6">
    <source>
        <dbReference type="EMBL" id="TWU55045.1"/>
    </source>
</evidence>
<evidence type="ECO:0000256" key="4">
    <source>
        <dbReference type="SAM" id="MobiDB-lite"/>
    </source>
</evidence>
<feature type="region of interest" description="Disordered" evidence="4">
    <location>
        <begin position="507"/>
        <end position="530"/>
    </location>
</feature>
<comment type="cofactor">
    <cofactor evidence="1">
        <name>pyridoxal 5'-phosphate</name>
        <dbReference type="ChEBI" id="CHEBI:597326"/>
    </cofactor>
</comment>
<accession>A0A5C6F1S9</accession>
<keyword evidence="5" id="KW-0472">Membrane</keyword>
<keyword evidence="7" id="KW-1185">Reference proteome</keyword>
<keyword evidence="2" id="KW-0663">Pyridoxal phosphate</keyword>
<dbReference type="PANTHER" id="PTHR32328:SF0">
    <property type="entry name" value="L-SERYL-TRNA(SEC) SELENIUM TRANSFERASE"/>
    <property type="match status" value="1"/>
</dbReference>
<proteinExistence type="inferred from homology"/>
<keyword evidence="5" id="KW-1133">Transmembrane helix</keyword>
<protein>
    <submittedName>
        <fullName evidence="6">L-seryl-tRNA(Sec) selenium transferase</fullName>
        <ecNumber evidence="6">2.9.1.1</ecNumber>
    </submittedName>
</protein>
<dbReference type="Gene3D" id="3.90.1150.180">
    <property type="match status" value="1"/>
</dbReference>
<dbReference type="AlphaFoldDB" id="A0A5C6F1S9"/>
<sequence length="530" mass="57056">MQTFPCKRRQIRSPLQSIRRSIADVDVLFGRAVIIGGMGKIALPFFVFIFRLFEMAIPPWTIDLLRRGLGDVARKAREPETIEKLKHQANEILQDLPQTAARGLDAVMRSAQSSKKSVERWTRKHMTLAPTMINAAGVLHGPQGTGVPLDASVVEMGIELLAGGIVGGEELTTKLNRRIDRCLPGGGDYSAAVTYRFEAALAAIALLARTSGDANRSDSPRSIVLHRGYAVSLPGGRPLPSVLADALPTSKIVEVGGSNRVDVADFSGLSRFVTVLADGGDRAAKLFDFSRLGGGKVDAVQIVVLPIATIKRDTLGQSDWAKSIPSAEALLADGADLVVIAGDGLAGGPACGVLIGRRDLIDQIRSQSAWNGLAATDAVTAMMMVAMEASESMTPIKQLLMTSQENLRGRAERLATRLSSNERIADCVVTSDPAKLTADGRWRLPSQQIRVRHKDHSAQQWADELRDNVPAVTTHVDADAVVFDLRWVSAADDRVLAEAIGGCDETRKDEVSNVDRAKHDASHDVKHDVL</sequence>
<keyword evidence="6" id="KW-0808">Transferase</keyword>
<dbReference type="InterPro" id="IPR015424">
    <property type="entry name" value="PyrdxlP-dep_Trfase"/>
</dbReference>
<dbReference type="Proteomes" id="UP000317977">
    <property type="component" value="Unassembled WGS sequence"/>
</dbReference>
<dbReference type="InterPro" id="IPR015421">
    <property type="entry name" value="PyrdxlP-dep_Trfase_major"/>
</dbReference>
<organism evidence="6 7">
    <name type="scientific">Rubripirellula reticaptiva</name>
    <dbReference type="NCBI Taxonomy" id="2528013"/>
    <lineage>
        <taxon>Bacteria</taxon>
        <taxon>Pseudomonadati</taxon>
        <taxon>Planctomycetota</taxon>
        <taxon>Planctomycetia</taxon>
        <taxon>Pirellulales</taxon>
        <taxon>Pirellulaceae</taxon>
        <taxon>Rubripirellula</taxon>
    </lineage>
</organism>
<evidence type="ECO:0000256" key="3">
    <source>
        <dbReference type="ARBA" id="ARBA00044507"/>
    </source>
</evidence>
<dbReference type="InterPro" id="IPR018319">
    <property type="entry name" value="SelA-like"/>
</dbReference>
<evidence type="ECO:0000256" key="5">
    <source>
        <dbReference type="SAM" id="Phobius"/>
    </source>
</evidence>
<evidence type="ECO:0000313" key="7">
    <source>
        <dbReference type="Proteomes" id="UP000317977"/>
    </source>
</evidence>
<feature type="transmembrane region" description="Helical" evidence="5">
    <location>
        <begin position="28"/>
        <end position="53"/>
    </location>
</feature>
<dbReference type="Pfam" id="PF03841">
    <property type="entry name" value="SelA"/>
    <property type="match status" value="1"/>
</dbReference>
<dbReference type="GO" id="GO:0004125">
    <property type="term" value="F:L-seryl-tRNA(Sec) selenium transferase activity"/>
    <property type="evidence" value="ECO:0007669"/>
    <property type="project" value="UniProtKB-EC"/>
</dbReference>
<dbReference type="SUPFAM" id="SSF53383">
    <property type="entry name" value="PLP-dependent transferases"/>
    <property type="match status" value="1"/>
</dbReference>
<evidence type="ECO:0000256" key="1">
    <source>
        <dbReference type="ARBA" id="ARBA00001933"/>
    </source>
</evidence>
<dbReference type="PANTHER" id="PTHR32328">
    <property type="entry name" value="L-SERYL-TRNA(SEC) SELENIUM TRANSFERASE"/>
    <property type="match status" value="1"/>
</dbReference>
<dbReference type="EMBL" id="SJPX01000002">
    <property type="protein sequence ID" value="TWU55045.1"/>
    <property type="molecule type" value="Genomic_DNA"/>
</dbReference>
<reference evidence="6 7" key="1">
    <citation type="submission" date="2019-02" db="EMBL/GenBank/DDBJ databases">
        <title>Deep-cultivation of Planctomycetes and their phenomic and genomic characterization uncovers novel biology.</title>
        <authorList>
            <person name="Wiegand S."/>
            <person name="Jogler M."/>
            <person name="Boedeker C."/>
            <person name="Pinto D."/>
            <person name="Vollmers J."/>
            <person name="Rivas-Marin E."/>
            <person name="Kohn T."/>
            <person name="Peeters S.H."/>
            <person name="Heuer A."/>
            <person name="Rast P."/>
            <person name="Oberbeckmann S."/>
            <person name="Bunk B."/>
            <person name="Jeske O."/>
            <person name="Meyerdierks A."/>
            <person name="Storesund J.E."/>
            <person name="Kallscheuer N."/>
            <person name="Luecker S."/>
            <person name="Lage O.M."/>
            <person name="Pohl T."/>
            <person name="Merkel B.J."/>
            <person name="Hornburger P."/>
            <person name="Mueller R.-W."/>
            <person name="Bruemmer F."/>
            <person name="Labrenz M."/>
            <person name="Spormann A.M."/>
            <person name="Op Den Camp H."/>
            <person name="Overmann J."/>
            <person name="Amann R."/>
            <person name="Jetten M.S.M."/>
            <person name="Mascher T."/>
            <person name="Medema M.H."/>
            <person name="Devos D.P."/>
            <person name="Kaster A.-K."/>
            <person name="Ovreas L."/>
            <person name="Rohde M."/>
            <person name="Galperin M.Y."/>
            <person name="Jogler C."/>
        </authorList>
    </citation>
    <scope>NUCLEOTIDE SEQUENCE [LARGE SCALE GENOMIC DNA]</scope>
    <source>
        <strain evidence="6 7">Poly59</strain>
    </source>
</reference>
<keyword evidence="5" id="KW-0812">Transmembrane</keyword>
<dbReference type="EC" id="2.9.1.1" evidence="6"/>
<dbReference type="Gene3D" id="3.40.640.10">
    <property type="entry name" value="Type I PLP-dependent aspartate aminotransferase-like (Major domain)"/>
    <property type="match status" value="1"/>
</dbReference>
<evidence type="ECO:0000256" key="2">
    <source>
        <dbReference type="ARBA" id="ARBA00022898"/>
    </source>
</evidence>
<comment type="similarity">
    <text evidence="3">Belongs to the SelA family.</text>
</comment>
<comment type="caution">
    <text evidence="6">The sequence shown here is derived from an EMBL/GenBank/DDBJ whole genome shotgun (WGS) entry which is preliminary data.</text>
</comment>